<feature type="signal peptide" evidence="1">
    <location>
        <begin position="1"/>
        <end position="21"/>
    </location>
</feature>
<evidence type="ECO:0000256" key="1">
    <source>
        <dbReference type="SAM" id="SignalP"/>
    </source>
</evidence>
<sequence length="136" mass="15821">MNRWCISVVLMVLVVVAAVHCAPKSFDENLKVLKKIDINQVLNNDRIIRNYVDCVLGKKRCTNEGNALKESWKDGLDKGCDDCDEEDKRKVKKILKHMYTKHRDLYDELAAHLDKDGKYRDKYQAQIDEILKDPTL</sequence>
<dbReference type="PANTHER" id="PTHR11257">
    <property type="entry name" value="CHEMOSENSORY PROTEIN-RELATED"/>
    <property type="match status" value="1"/>
</dbReference>
<feature type="chain" id="PRO_5011964093" evidence="1">
    <location>
        <begin position="22"/>
        <end position="136"/>
    </location>
</feature>
<dbReference type="Gene3D" id="1.10.2080.10">
    <property type="entry name" value="Insect odorant-binding protein A10/Ejaculatory bulb-specific protein 3"/>
    <property type="match status" value="1"/>
</dbReference>
<reference evidence="2" key="1">
    <citation type="submission" date="2017-04" db="EMBL/GenBank/DDBJ databases">
        <title>Identification of chemosensory protein genes in Galeruca daurica (Coleoptera: Chrysomelidae) and analysis of their expression profiles.</title>
        <authorList>
            <person name="Li L."/>
            <person name="Pang B.P."/>
        </authorList>
    </citation>
    <scope>NUCLEOTIDE SEQUENCE</scope>
</reference>
<dbReference type="InterPro" id="IPR005055">
    <property type="entry name" value="A10/PebIII"/>
</dbReference>
<keyword evidence="1" id="KW-0732">Signal</keyword>
<proteinExistence type="evidence at transcript level"/>
<protein>
    <submittedName>
        <fullName evidence="2">Chemosensory protein</fullName>
    </submittedName>
</protein>
<organism evidence="2">
    <name type="scientific">Galeruca daurica</name>
    <dbReference type="NCBI Taxonomy" id="1651263"/>
    <lineage>
        <taxon>Eukaryota</taxon>
        <taxon>Metazoa</taxon>
        <taxon>Ecdysozoa</taxon>
        <taxon>Arthropoda</taxon>
        <taxon>Hexapoda</taxon>
        <taxon>Insecta</taxon>
        <taxon>Pterygota</taxon>
        <taxon>Neoptera</taxon>
        <taxon>Endopterygota</taxon>
        <taxon>Coleoptera</taxon>
        <taxon>Polyphaga</taxon>
        <taxon>Cucujiformia</taxon>
        <taxon>Chrysomeloidea</taxon>
        <taxon>Chrysomelidae</taxon>
        <taxon>Galerucinae</taxon>
        <taxon>Galerucites</taxon>
        <taxon>Galeruca</taxon>
    </lineage>
</organism>
<evidence type="ECO:0000313" key="2">
    <source>
        <dbReference type="EMBL" id="ARM20139.1"/>
    </source>
</evidence>
<dbReference type="AlphaFoldDB" id="A0A1W6GWH6"/>
<dbReference type="PANTHER" id="PTHR11257:SF12">
    <property type="entry name" value="EJACULATORY BULB-SPECIFIC PROTEIN 3-RELATED"/>
    <property type="match status" value="1"/>
</dbReference>
<accession>A0A1W6GWH6</accession>
<dbReference type="InterPro" id="IPR036682">
    <property type="entry name" value="OS_D_A10/PebIII_sf"/>
</dbReference>
<name>A0A1W6GWH6_9CUCU</name>
<gene>
    <name evidence="2" type="primary">CSP3</name>
</gene>
<dbReference type="SUPFAM" id="SSF100910">
    <property type="entry name" value="Chemosensory protein Csp2"/>
    <property type="match status" value="1"/>
</dbReference>
<dbReference type="EMBL" id="KY885473">
    <property type="protein sequence ID" value="ARM20139.1"/>
    <property type="molecule type" value="mRNA"/>
</dbReference>
<dbReference type="Pfam" id="PF03392">
    <property type="entry name" value="OS-D"/>
    <property type="match status" value="1"/>
</dbReference>